<sequence>MNKRKKVNIAIFTILLLIIGYISYTMYNKNITQDKASKVAINYMKDKENIDLVVTKVEILHGVRDGFIDVEGYSKNDKKKAIRVTINKTQNYLVSGWGFKDQR</sequence>
<protein>
    <recommendedName>
        <fullName evidence="4">DUF1433 domain-containing protein</fullName>
    </recommendedName>
</protein>
<evidence type="ECO:0000256" key="1">
    <source>
        <dbReference type="SAM" id="Phobius"/>
    </source>
</evidence>
<feature type="transmembrane region" description="Helical" evidence="1">
    <location>
        <begin position="7"/>
        <end position="27"/>
    </location>
</feature>
<reference evidence="2 3" key="1">
    <citation type="submission" date="2017-04" db="EMBL/GenBank/DDBJ databases">
        <title>Complete Genome Sequence of Bacillus thuringiensis type Strain ATCC 10792.</title>
        <authorList>
            <person name="Oh D.-H."/>
            <person name="Park B.-J."/>
            <person name="Shuai W."/>
            <person name="Chelliah R."/>
        </authorList>
    </citation>
    <scope>NUCLEOTIDE SEQUENCE [LARGE SCALE GENOMIC DNA]</scope>
    <source>
        <strain evidence="2 3">ATCC 10792</strain>
    </source>
</reference>
<keyword evidence="1" id="KW-0472">Membrane</keyword>
<keyword evidence="3" id="KW-1185">Reference proteome</keyword>
<dbReference type="GeneID" id="67465468"/>
<keyword evidence="1" id="KW-0812">Transmembrane</keyword>
<organism evidence="2 3">
    <name type="scientific">Bacillus thuringiensis</name>
    <dbReference type="NCBI Taxonomy" id="1428"/>
    <lineage>
        <taxon>Bacteria</taxon>
        <taxon>Bacillati</taxon>
        <taxon>Bacillota</taxon>
        <taxon>Bacilli</taxon>
        <taxon>Bacillales</taxon>
        <taxon>Bacillaceae</taxon>
        <taxon>Bacillus</taxon>
        <taxon>Bacillus cereus group</taxon>
    </lineage>
</organism>
<gene>
    <name evidence="2" type="ORF">CAB88_04195</name>
</gene>
<evidence type="ECO:0000313" key="3">
    <source>
        <dbReference type="Proteomes" id="UP000194143"/>
    </source>
</evidence>
<dbReference type="Proteomes" id="UP000194143">
    <property type="component" value="Chromosome"/>
</dbReference>
<name>A0A1W6WIE3_BACTU</name>
<dbReference type="RefSeq" id="WP_001042355.1">
    <property type="nucleotide sequence ID" value="NZ_CP021061.1"/>
</dbReference>
<evidence type="ECO:0000313" key="2">
    <source>
        <dbReference type="EMBL" id="ARP56332.1"/>
    </source>
</evidence>
<accession>A0A1W6WIE3</accession>
<dbReference type="EMBL" id="CP021061">
    <property type="protein sequence ID" value="ARP56332.1"/>
    <property type="molecule type" value="Genomic_DNA"/>
</dbReference>
<dbReference type="AlphaFoldDB" id="A0A1W6WIE3"/>
<evidence type="ECO:0008006" key="4">
    <source>
        <dbReference type="Google" id="ProtNLM"/>
    </source>
</evidence>
<proteinExistence type="predicted"/>
<keyword evidence="1" id="KW-1133">Transmembrane helix</keyword>